<feature type="short sequence motif" description="Histidine triad motif" evidence="6">
    <location>
        <begin position="119"/>
        <end position="123"/>
    </location>
</feature>
<evidence type="ECO:0000256" key="2">
    <source>
        <dbReference type="ARBA" id="ARBA00022723"/>
    </source>
</evidence>
<evidence type="ECO:0000256" key="8">
    <source>
        <dbReference type="SAM" id="MobiDB-lite"/>
    </source>
</evidence>
<protein>
    <recommendedName>
        <fullName evidence="9">HIT domain-containing protein</fullName>
    </recommendedName>
</protein>
<gene>
    <name evidence="10" type="ORF">JR316_003835</name>
</gene>
<dbReference type="SUPFAM" id="SSF54197">
    <property type="entry name" value="HIT-like"/>
    <property type="match status" value="1"/>
</dbReference>
<evidence type="ECO:0000256" key="6">
    <source>
        <dbReference type="PROSITE-ProRule" id="PRU00464"/>
    </source>
</evidence>
<dbReference type="InterPro" id="IPR032566">
    <property type="entry name" value="Znf-C2HE"/>
</dbReference>
<keyword evidence="2" id="KW-0479">Metal-binding</keyword>
<feature type="compositionally biased region" description="Basic and acidic residues" evidence="8">
    <location>
        <begin position="236"/>
        <end position="252"/>
    </location>
</feature>
<dbReference type="AlphaFoldDB" id="A0A8H7Y3F3"/>
<keyword evidence="5" id="KW-0539">Nucleus</keyword>
<keyword evidence="3" id="KW-0862">Zinc</keyword>
<dbReference type="GO" id="GO:0000012">
    <property type="term" value="P:single strand break repair"/>
    <property type="evidence" value="ECO:0007669"/>
    <property type="project" value="TreeGrafter"/>
</dbReference>
<comment type="subcellular location">
    <subcellularLocation>
        <location evidence="1">Nucleus</location>
    </subcellularLocation>
</comment>
<dbReference type="GO" id="GO:0003725">
    <property type="term" value="F:double-stranded RNA binding"/>
    <property type="evidence" value="ECO:0007669"/>
    <property type="project" value="TreeGrafter"/>
</dbReference>
<reference evidence="10" key="1">
    <citation type="submission" date="2021-02" db="EMBL/GenBank/DDBJ databases">
        <title>Psilocybe cubensis genome.</title>
        <authorList>
            <person name="Mckernan K.J."/>
            <person name="Crawford S."/>
            <person name="Trippe A."/>
            <person name="Kane L.T."/>
            <person name="Mclaughlin S."/>
        </authorList>
    </citation>
    <scope>NUCLEOTIDE SEQUENCE [LARGE SCALE GENOMIC DNA]</scope>
    <source>
        <strain evidence="10">MGC-MH-2018</strain>
    </source>
</reference>
<dbReference type="GO" id="GO:0033699">
    <property type="term" value="F:DNA 5'-adenosine monophosphate hydrolase activity"/>
    <property type="evidence" value="ECO:0007669"/>
    <property type="project" value="TreeGrafter"/>
</dbReference>
<dbReference type="OrthoDB" id="3512845at2759"/>
<accession>A0A8H7Y3F3</accession>
<dbReference type="PANTHER" id="PTHR12486">
    <property type="entry name" value="APRATAXIN-RELATED"/>
    <property type="match status" value="1"/>
</dbReference>
<evidence type="ECO:0000256" key="3">
    <source>
        <dbReference type="ARBA" id="ARBA00022833"/>
    </source>
</evidence>
<feature type="region of interest" description="Disordered" evidence="8">
    <location>
        <begin position="217"/>
        <end position="270"/>
    </location>
</feature>
<comment type="caution">
    <text evidence="10">The sequence shown here is derived from an EMBL/GenBank/DDBJ whole genome shotgun (WGS) entry which is preliminary data.</text>
</comment>
<dbReference type="GO" id="GO:0005634">
    <property type="term" value="C:nucleus"/>
    <property type="evidence" value="ECO:0007669"/>
    <property type="project" value="UniProtKB-SubCell"/>
</dbReference>
<keyword evidence="4" id="KW-0238">DNA-binding</keyword>
<dbReference type="Pfam" id="PF11969">
    <property type="entry name" value="DcpS_C"/>
    <property type="match status" value="1"/>
</dbReference>
<proteinExistence type="predicted"/>
<evidence type="ECO:0000256" key="7">
    <source>
        <dbReference type="SAM" id="Coils"/>
    </source>
</evidence>
<name>A0A8H7Y3F3_PSICU</name>
<evidence type="ECO:0000313" key="10">
    <source>
        <dbReference type="EMBL" id="KAG5171747.1"/>
    </source>
</evidence>
<feature type="domain" description="HIT" evidence="9">
    <location>
        <begin position="9"/>
        <end position="135"/>
    </location>
</feature>
<keyword evidence="7" id="KW-0175">Coiled coil</keyword>
<evidence type="ECO:0000256" key="1">
    <source>
        <dbReference type="ARBA" id="ARBA00004123"/>
    </source>
</evidence>
<dbReference type="EMBL" id="JAFIQS010000003">
    <property type="protein sequence ID" value="KAG5171747.1"/>
    <property type="molecule type" value="Genomic_DNA"/>
</dbReference>
<evidence type="ECO:0000259" key="9">
    <source>
        <dbReference type="PROSITE" id="PS51084"/>
    </source>
</evidence>
<dbReference type="PROSITE" id="PS51084">
    <property type="entry name" value="HIT_2"/>
    <property type="match status" value="1"/>
</dbReference>
<evidence type="ECO:0000256" key="5">
    <source>
        <dbReference type="ARBA" id="ARBA00023242"/>
    </source>
</evidence>
<dbReference type="Pfam" id="PF16278">
    <property type="entry name" value="zf-C2HE"/>
    <property type="match status" value="1"/>
</dbReference>
<feature type="compositionally biased region" description="Pro residues" evidence="8">
    <location>
        <begin position="258"/>
        <end position="270"/>
    </location>
</feature>
<dbReference type="GO" id="GO:0046872">
    <property type="term" value="F:metal ion binding"/>
    <property type="evidence" value="ECO:0007669"/>
    <property type="project" value="UniProtKB-KW"/>
</dbReference>
<sequence length="270" mass="31240">MEYLTVLRNYATAAPESLSSSLLYKHSPKNIIIFDAFPKSVFHFLILPRVQEPKLNTATLHSLRTLLGAGDREQAKEVVTAMAEEAKALKEEIQEEMMQRFGFKWDVWTGFHGAPSMHHMHLHVISADLISEKMKHKKHYNSFHPKLGFFLHIDDVLSWFDAVPSFYSNLIKDFKPSKYEPILKESLRCFHCNEEMKNMPTLKAHLQEEWNKLERRGKEIAKRKRKHEQTRASSASKKDVDEKRSDQEESSSKKLKPSPSPPSDAPSPEK</sequence>
<dbReference type="PANTHER" id="PTHR12486:SF4">
    <property type="entry name" value="APRATAXIN"/>
    <property type="match status" value="1"/>
</dbReference>
<evidence type="ECO:0000256" key="4">
    <source>
        <dbReference type="ARBA" id="ARBA00023125"/>
    </source>
</evidence>
<dbReference type="GO" id="GO:0003697">
    <property type="term" value="F:single-stranded DNA binding"/>
    <property type="evidence" value="ECO:0007669"/>
    <property type="project" value="TreeGrafter"/>
</dbReference>
<dbReference type="InterPro" id="IPR036265">
    <property type="entry name" value="HIT-like_sf"/>
</dbReference>
<organism evidence="10">
    <name type="scientific">Psilocybe cubensis</name>
    <name type="common">Psychedelic mushroom</name>
    <name type="synonym">Stropharia cubensis</name>
    <dbReference type="NCBI Taxonomy" id="181762"/>
    <lineage>
        <taxon>Eukaryota</taxon>
        <taxon>Fungi</taxon>
        <taxon>Dikarya</taxon>
        <taxon>Basidiomycota</taxon>
        <taxon>Agaricomycotina</taxon>
        <taxon>Agaricomycetes</taxon>
        <taxon>Agaricomycetidae</taxon>
        <taxon>Agaricales</taxon>
        <taxon>Agaricineae</taxon>
        <taxon>Strophariaceae</taxon>
        <taxon>Psilocybe</taxon>
    </lineage>
</organism>
<dbReference type="InterPro" id="IPR011146">
    <property type="entry name" value="HIT-like"/>
</dbReference>
<feature type="coiled-coil region" evidence="7">
    <location>
        <begin position="72"/>
        <end position="99"/>
    </location>
</feature>
<dbReference type="GO" id="GO:0030983">
    <property type="term" value="F:mismatched DNA binding"/>
    <property type="evidence" value="ECO:0007669"/>
    <property type="project" value="TreeGrafter"/>
</dbReference>
<dbReference type="Gene3D" id="3.30.428.10">
    <property type="entry name" value="HIT-like"/>
    <property type="match status" value="1"/>
</dbReference>
<dbReference type="GO" id="GO:1990165">
    <property type="term" value="F:single-strand break-containing DNA binding"/>
    <property type="evidence" value="ECO:0007669"/>
    <property type="project" value="TreeGrafter"/>
</dbReference>